<accession>A0AAW0G3L7</accession>
<comment type="caution">
    <text evidence="1">The sequence shown here is derived from an EMBL/GenBank/DDBJ whole genome shotgun (WGS) entry which is preliminary data.</text>
</comment>
<protein>
    <submittedName>
        <fullName evidence="1">Uncharacterized protein</fullName>
    </submittedName>
</protein>
<dbReference type="EMBL" id="JASBNA010000026">
    <property type="protein sequence ID" value="KAK7684241.1"/>
    <property type="molecule type" value="Genomic_DNA"/>
</dbReference>
<name>A0AAW0G3L7_9APHY</name>
<reference evidence="1 2" key="1">
    <citation type="submission" date="2022-09" db="EMBL/GenBank/DDBJ databases">
        <authorList>
            <person name="Palmer J.M."/>
        </authorList>
    </citation>
    <scope>NUCLEOTIDE SEQUENCE [LARGE SCALE GENOMIC DNA]</scope>
    <source>
        <strain evidence="1 2">DSM 7382</strain>
    </source>
</reference>
<organism evidence="1 2">
    <name type="scientific">Cerrena zonata</name>
    <dbReference type="NCBI Taxonomy" id="2478898"/>
    <lineage>
        <taxon>Eukaryota</taxon>
        <taxon>Fungi</taxon>
        <taxon>Dikarya</taxon>
        <taxon>Basidiomycota</taxon>
        <taxon>Agaricomycotina</taxon>
        <taxon>Agaricomycetes</taxon>
        <taxon>Polyporales</taxon>
        <taxon>Cerrenaceae</taxon>
        <taxon>Cerrena</taxon>
    </lineage>
</organism>
<evidence type="ECO:0000313" key="2">
    <source>
        <dbReference type="Proteomes" id="UP001385951"/>
    </source>
</evidence>
<keyword evidence="2" id="KW-1185">Reference proteome</keyword>
<dbReference type="AlphaFoldDB" id="A0AAW0G3L7"/>
<evidence type="ECO:0000313" key="1">
    <source>
        <dbReference type="EMBL" id="KAK7684241.1"/>
    </source>
</evidence>
<proteinExistence type="predicted"/>
<sequence>MSLYTTQQPYSSLVHRYAFTTCWGLVVSNINKPVPYPKSHHTHHQNGRHLLHEHHFPEKLYLTPGPESSYQLRPSWGRDDYFYMAFVPRKLDCLGDSLFDPLDWRHPFTPALLAQWQELETTLHSLARVLQPILPFIPLDTRLPPLPSVCGYIQYFTDPNSQRNQSRRFTAQRLLFAWACWLSFVISLGLREKDGRPLWLGLLQQSTLDRVLIDSSGAAWSSTCLPIGAC</sequence>
<dbReference type="Proteomes" id="UP001385951">
    <property type="component" value="Unassembled WGS sequence"/>
</dbReference>
<gene>
    <name evidence="1" type="ORF">QCA50_012565</name>
</gene>